<dbReference type="Proteomes" id="UP000515472">
    <property type="component" value="Chromosome"/>
</dbReference>
<dbReference type="AlphaFoldDB" id="A0A7R7FTC2"/>
<organism evidence="2 3">
    <name type="scientific">Citrifermentans bremense</name>
    <dbReference type="NCBI Taxonomy" id="60035"/>
    <lineage>
        <taxon>Bacteria</taxon>
        <taxon>Pseudomonadati</taxon>
        <taxon>Thermodesulfobacteriota</taxon>
        <taxon>Desulfuromonadia</taxon>
        <taxon>Geobacterales</taxon>
        <taxon>Geobacteraceae</taxon>
        <taxon>Citrifermentans</taxon>
    </lineage>
</organism>
<sequence length="42" mass="5002">MKLFVFEVIRWVRVIRVRRFLRFGFPSVSSVVHAFGVLFFGV</sequence>
<proteinExistence type="predicted"/>
<evidence type="ECO:0000313" key="2">
    <source>
        <dbReference type="EMBL" id="BCO11348.1"/>
    </source>
</evidence>
<protein>
    <submittedName>
        <fullName evidence="2">Uncharacterized protein</fullName>
    </submittedName>
</protein>
<evidence type="ECO:0000313" key="3">
    <source>
        <dbReference type="Proteomes" id="UP000515472"/>
    </source>
</evidence>
<keyword evidence="3" id="KW-1185">Reference proteome</keyword>
<keyword evidence="1" id="KW-0472">Membrane</keyword>
<gene>
    <name evidence="2" type="ORF">GEOBRER4_n1788</name>
</gene>
<evidence type="ECO:0000256" key="1">
    <source>
        <dbReference type="SAM" id="Phobius"/>
    </source>
</evidence>
<keyword evidence="1" id="KW-1133">Transmembrane helix</keyword>
<accession>A0A7R7FTC2</accession>
<feature type="transmembrane region" description="Helical" evidence="1">
    <location>
        <begin position="20"/>
        <end position="40"/>
    </location>
</feature>
<reference evidence="2 3" key="1">
    <citation type="submission" date="2020-06" db="EMBL/GenBank/DDBJ databases">
        <title>Interaction of electrochemicaly active bacteria, Geobacter bremensis R4 on different carbon anode.</title>
        <authorList>
            <person name="Meng L."/>
            <person name="Yoshida N."/>
        </authorList>
    </citation>
    <scope>NUCLEOTIDE SEQUENCE [LARGE SCALE GENOMIC DNA]</scope>
    <source>
        <strain evidence="2 3">R4</strain>
    </source>
</reference>
<name>A0A7R7FTC2_9BACT</name>
<dbReference type="EMBL" id="AP023213">
    <property type="protein sequence ID" value="BCO11348.1"/>
    <property type="molecule type" value="Genomic_DNA"/>
</dbReference>
<keyword evidence="1" id="KW-0812">Transmembrane</keyword>